<keyword evidence="5" id="KW-1185">Reference proteome</keyword>
<dbReference type="InterPro" id="IPR000183">
    <property type="entry name" value="Orn/DAP/Arg_de-COase"/>
</dbReference>
<keyword evidence="4" id="KW-0456">Lyase</keyword>
<evidence type="ECO:0000256" key="1">
    <source>
        <dbReference type="ARBA" id="ARBA00001933"/>
    </source>
</evidence>
<evidence type="ECO:0000259" key="3">
    <source>
        <dbReference type="Pfam" id="PF02784"/>
    </source>
</evidence>
<dbReference type="Proteomes" id="UP000581769">
    <property type="component" value="Unassembled WGS sequence"/>
</dbReference>
<dbReference type="PANTHER" id="PTHR43727">
    <property type="entry name" value="DIAMINOPIMELATE DECARBOXYLASE"/>
    <property type="match status" value="1"/>
</dbReference>
<accession>A0A840J5I3</accession>
<dbReference type="InterPro" id="IPR022644">
    <property type="entry name" value="De-COase2_N"/>
</dbReference>
<comment type="cofactor">
    <cofactor evidence="1">
        <name>pyridoxal 5'-phosphate</name>
        <dbReference type="ChEBI" id="CHEBI:597326"/>
    </cofactor>
</comment>
<dbReference type="InterPro" id="IPR042152">
    <property type="entry name" value="Y4yA-like"/>
</dbReference>
<keyword evidence="2" id="KW-0663">Pyridoxal phosphate</keyword>
<dbReference type="RefSeq" id="WP_184783337.1">
    <property type="nucleotide sequence ID" value="NZ_JACHMG010000001.1"/>
</dbReference>
<dbReference type="EMBL" id="JACHMG010000001">
    <property type="protein sequence ID" value="MBB4688692.1"/>
    <property type="molecule type" value="Genomic_DNA"/>
</dbReference>
<dbReference type="CDD" id="cd06842">
    <property type="entry name" value="PLPDE_III_Y4yA_like"/>
    <property type="match status" value="1"/>
</dbReference>
<dbReference type="EC" id="4.1.1.20" evidence="4"/>
<evidence type="ECO:0000313" key="5">
    <source>
        <dbReference type="Proteomes" id="UP000581769"/>
    </source>
</evidence>
<dbReference type="InterPro" id="IPR009006">
    <property type="entry name" value="Ala_racemase/Decarboxylase_C"/>
</dbReference>
<reference evidence="4 5" key="1">
    <citation type="submission" date="2020-08" db="EMBL/GenBank/DDBJ databases">
        <title>Sequencing the genomes of 1000 actinobacteria strains.</title>
        <authorList>
            <person name="Klenk H.-P."/>
        </authorList>
    </citation>
    <scope>NUCLEOTIDE SEQUENCE [LARGE SCALE GENOMIC DNA]</scope>
    <source>
        <strain evidence="4 5">DSM 45859</strain>
    </source>
</reference>
<dbReference type="GO" id="GO:0008836">
    <property type="term" value="F:diaminopimelate decarboxylase activity"/>
    <property type="evidence" value="ECO:0007669"/>
    <property type="project" value="UniProtKB-EC"/>
</dbReference>
<dbReference type="PANTHER" id="PTHR43727:SF2">
    <property type="entry name" value="GROUP IV DECARBOXYLASE"/>
    <property type="match status" value="1"/>
</dbReference>
<feature type="domain" description="Orn/DAP/Arg decarboxylase 2 N-terminal" evidence="3">
    <location>
        <begin position="66"/>
        <end position="249"/>
    </location>
</feature>
<dbReference type="SUPFAM" id="SSF50621">
    <property type="entry name" value="Alanine racemase C-terminal domain-like"/>
    <property type="match status" value="1"/>
</dbReference>
<sequence>MDLITADVSPAVPANEAKWAHEARADPRLLADIAYAVGGPFHVLFPDQFGENVLALRETLSAAGVDGTVYFGKKANKSSCWIPECVRSGAGVDVASEPELVRALAGGVRGEDVVVTGAAKKDSLLWLAIRHGALIAVDALDELDRLTGLARRTGPARIQLRVRPPNDPTSRFGLDESELEQALHRCVTAAGALRMEGFSFHLSGYLAQPRAALAAELVDRCVRARTLGLDASSVDIGGGFAVSYVDEQDWRTYTGDLPAEWFHAGRKFGHFYPYHQNPAGADMLAAILDTTVDGGLTLADKLTSTGTRLLMEPGRALLDRAGFSVFRVQGLKHRGDYAIATVGGLSLSVSEQWKNSEFLPDPLLWPRTGEYAPIGVCVGGASCLEYDMLSWRKIPLPRPPRSGDLLVYPSTAGYQMDKNESEFHQLPLPDRVVLDRTAGGFRWRLDR</sequence>
<dbReference type="SUPFAM" id="SSF51419">
    <property type="entry name" value="PLP-binding barrel"/>
    <property type="match status" value="1"/>
</dbReference>
<dbReference type="PRINTS" id="PR01179">
    <property type="entry name" value="ODADCRBXLASE"/>
</dbReference>
<organism evidence="4 5">
    <name type="scientific">Amycolatopsis jiangsuensis</name>
    <dbReference type="NCBI Taxonomy" id="1181879"/>
    <lineage>
        <taxon>Bacteria</taxon>
        <taxon>Bacillati</taxon>
        <taxon>Actinomycetota</taxon>
        <taxon>Actinomycetes</taxon>
        <taxon>Pseudonocardiales</taxon>
        <taxon>Pseudonocardiaceae</taxon>
        <taxon>Amycolatopsis</taxon>
    </lineage>
</organism>
<dbReference type="Pfam" id="PF02784">
    <property type="entry name" value="Orn_Arg_deC_N"/>
    <property type="match status" value="1"/>
</dbReference>
<dbReference type="AlphaFoldDB" id="A0A840J5I3"/>
<dbReference type="Gene3D" id="2.40.37.10">
    <property type="entry name" value="Lyase, Ornithine Decarboxylase, Chain A, domain 1"/>
    <property type="match status" value="1"/>
</dbReference>
<gene>
    <name evidence="4" type="ORF">BJY18_006177</name>
</gene>
<evidence type="ECO:0000313" key="4">
    <source>
        <dbReference type="EMBL" id="MBB4688692.1"/>
    </source>
</evidence>
<evidence type="ECO:0000256" key="2">
    <source>
        <dbReference type="ARBA" id="ARBA00022898"/>
    </source>
</evidence>
<comment type="caution">
    <text evidence="4">The sequence shown here is derived from an EMBL/GenBank/DDBJ whole genome shotgun (WGS) entry which is preliminary data.</text>
</comment>
<protein>
    <submittedName>
        <fullName evidence="4">Diaminopimelate decarboxylase</fullName>
        <ecNumber evidence="4">4.1.1.20</ecNumber>
    </submittedName>
</protein>
<dbReference type="Gene3D" id="3.20.20.10">
    <property type="entry name" value="Alanine racemase"/>
    <property type="match status" value="1"/>
</dbReference>
<dbReference type="InterPro" id="IPR029066">
    <property type="entry name" value="PLP-binding_barrel"/>
</dbReference>
<proteinExistence type="predicted"/>
<dbReference type="GO" id="GO:0009089">
    <property type="term" value="P:lysine biosynthetic process via diaminopimelate"/>
    <property type="evidence" value="ECO:0007669"/>
    <property type="project" value="TreeGrafter"/>
</dbReference>
<name>A0A840J5I3_9PSEU</name>